<dbReference type="EMBL" id="NMPR01000118">
    <property type="protein sequence ID" value="KAA8629977.1"/>
    <property type="molecule type" value="Genomic_DNA"/>
</dbReference>
<reference evidence="2 3" key="1">
    <citation type="submission" date="2017-07" db="EMBL/GenBank/DDBJ databases">
        <title>Genome sequence of the Sordaria macrospora wild type strain R19027.</title>
        <authorList>
            <person name="Nowrousian M."/>
            <person name="Teichert I."/>
            <person name="Kueck U."/>
        </authorList>
    </citation>
    <scope>NUCLEOTIDE SEQUENCE [LARGE SCALE GENOMIC DNA]</scope>
    <source>
        <strain evidence="2 3">R19027</strain>
        <tissue evidence="2">Mycelium</tissue>
    </source>
</reference>
<proteinExistence type="predicted"/>
<dbReference type="AlphaFoldDB" id="A0A8S8ZH65"/>
<organism evidence="2 3">
    <name type="scientific">Sordaria macrospora</name>
    <dbReference type="NCBI Taxonomy" id="5147"/>
    <lineage>
        <taxon>Eukaryota</taxon>
        <taxon>Fungi</taxon>
        <taxon>Dikarya</taxon>
        <taxon>Ascomycota</taxon>
        <taxon>Pezizomycotina</taxon>
        <taxon>Sordariomycetes</taxon>
        <taxon>Sordariomycetidae</taxon>
        <taxon>Sordariales</taxon>
        <taxon>Sordariaceae</taxon>
        <taxon>Sordaria</taxon>
    </lineage>
</organism>
<feature type="region of interest" description="Disordered" evidence="1">
    <location>
        <begin position="380"/>
        <end position="403"/>
    </location>
</feature>
<accession>A0A8S8ZH65</accession>
<comment type="caution">
    <text evidence="2">The sequence shown here is derived from an EMBL/GenBank/DDBJ whole genome shotgun (WGS) entry which is preliminary data.</text>
</comment>
<evidence type="ECO:0000313" key="3">
    <source>
        <dbReference type="Proteomes" id="UP000433876"/>
    </source>
</evidence>
<name>A0A8S8ZH65_SORMA</name>
<dbReference type="OMA" id="HATWKTK"/>
<dbReference type="Proteomes" id="UP000433876">
    <property type="component" value="Unassembled WGS sequence"/>
</dbReference>
<protein>
    <submittedName>
        <fullName evidence="2">Uncharacterized protein</fullName>
    </submittedName>
</protein>
<evidence type="ECO:0000313" key="2">
    <source>
        <dbReference type="EMBL" id="KAA8629977.1"/>
    </source>
</evidence>
<feature type="compositionally biased region" description="Low complexity" evidence="1">
    <location>
        <begin position="394"/>
        <end position="403"/>
    </location>
</feature>
<dbReference type="VEuPathDB" id="FungiDB:SMAC_06368"/>
<evidence type="ECO:0000256" key="1">
    <source>
        <dbReference type="SAM" id="MobiDB-lite"/>
    </source>
</evidence>
<sequence>MTQKKYASQVAAPMPLFSKLPTEIQIIIFHEALRKPQIHFIKATREQNPGERNPSWTVALKARDKSSDTSGYRLLNNMEDIARSFPVAAEVMRKNILEPHRLPLMPVPKEGSWSIDAATDLVVIEFDRDKSGKMRFWHPRNRVYTSTQDVDAIRHQLEGIRKRKHASWQFCPEELLGFIYQLSHVEAVYFILKARINTKVVKEYATSYFSIPAAIRNSFGFETFYSTTRSYVTVPLPSYTIGPVYHATWKTKDCVWPEKPLPVLIKIARASAATLPPDSKEKQYAEHTRKLSHLSRKLNHRDKVSPLVSEVIRQMRADQNIPVSADYEWPDPPPPLVNTARFKAHKEQHRRDYNLDNFTRGRRDNLEFGMLLMVDDAAPAVSKKGGEKTKGAKCKAGGANTKK</sequence>
<gene>
    <name evidence="2" type="ORF">SMACR_06368</name>
</gene>